<dbReference type="InterPro" id="IPR005299">
    <property type="entry name" value="MeTrfase_7"/>
</dbReference>
<accession>A0ABQ7UU32</accession>
<dbReference type="Pfam" id="PF03492">
    <property type="entry name" value="Methyltransf_7"/>
    <property type="match status" value="1"/>
</dbReference>
<dbReference type="PANTHER" id="PTHR33919">
    <property type="entry name" value="OS09G0127700 PROTEIN"/>
    <property type="match status" value="1"/>
</dbReference>
<dbReference type="SUPFAM" id="SSF53335">
    <property type="entry name" value="S-adenosyl-L-methionine-dependent methyltransferases"/>
    <property type="match status" value="1"/>
</dbReference>
<evidence type="ECO:0000256" key="2">
    <source>
        <dbReference type="ARBA" id="ARBA00022603"/>
    </source>
</evidence>
<evidence type="ECO:0000256" key="6">
    <source>
        <dbReference type="SAM" id="Phobius"/>
    </source>
</evidence>
<dbReference type="Proteomes" id="UP000826656">
    <property type="component" value="Unassembled WGS sequence"/>
</dbReference>
<organism evidence="7 8">
    <name type="scientific">Solanum tuberosum</name>
    <name type="common">Potato</name>
    <dbReference type="NCBI Taxonomy" id="4113"/>
    <lineage>
        <taxon>Eukaryota</taxon>
        <taxon>Viridiplantae</taxon>
        <taxon>Streptophyta</taxon>
        <taxon>Embryophyta</taxon>
        <taxon>Tracheophyta</taxon>
        <taxon>Spermatophyta</taxon>
        <taxon>Magnoliopsida</taxon>
        <taxon>eudicotyledons</taxon>
        <taxon>Gunneridae</taxon>
        <taxon>Pentapetalae</taxon>
        <taxon>asterids</taxon>
        <taxon>lamiids</taxon>
        <taxon>Solanales</taxon>
        <taxon>Solanaceae</taxon>
        <taxon>Solanoideae</taxon>
        <taxon>Solaneae</taxon>
        <taxon>Solanum</taxon>
    </lineage>
</organism>
<name>A0ABQ7UU32_SOLTU</name>
<keyword evidence="4" id="KW-0479">Metal-binding</keyword>
<evidence type="ECO:0000313" key="8">
    <source>
        <dbReference type="Proteomes" id="UP000826656"/>
    </source>
</evidence>
<comment type="caution">
    <text evidence="7">The sequence shown here is derived from an EMBL/GenBank/DDBJ whole genome shotgun (WGS) entry which is preliminary data.</text>
</comment>
<comment type="similarity">
    <text evidence="1">Belongs to the methyltransferase superfamily. Type-7 methyltransferase family.</text>
</comment>
<dbReference type="PANTHER" id="PTHR33919:SF9">
    <property type="entry name" value="RIBOSOME BIOGENESIS NEP1-LIKE PROTEIN"/>
    <property type="match status" value="1"/>
</dbReference>
<dbReference type="EMBL" id="JAIVGD010000018">
    <property type="protein sequence ID" value="KAH0755340.1"/>
    <property type="molecule type" value="Genomic_DNA"/>
</dbReference>
<evidence type="ECO:0000256" key="1">
    <source>
        <dbReference type="ARBA" id="ARBA00007967"/>
    </source>
</evidence>
<keyword evidence="2" id="KW-0489">Methyltransferase</keyword>
<evidence type="ECO:0000313" key="7">
    <source>
        <dbReference type="EMBL" id="KAH0755340.1"/>
    </source>
</evidence>
<keyword evidence="6" id="KW-0812">Transmembrane</keyword>
<protein>
    <submittedName>
        <fullName evidence="7">Uncharacterized protein</fullName>
    </submittedName>
</protein>
<proteinExistence type="inferred from homology"/>
<gene>
    <name evidence="7" type="ORF">KY290_025610</name>
</gene>
<keyword evidence="5" id="KW-0460">Magnesium</keyword>
<sequence>MARALRELVVEGSIEEEKVYTFNIPAYYPSLREVMYIVDKEGSFTIDILKTCELHIDDFDENMAQCVRAFTEPLLVSHFGDNEILMDQRYLKSMTNAFAANRSFASSTAPRFSSAGGPTHVNPKKLSMTNGDMAPVYVLGGTLAVAIGLCIFTMKQQLFHGPGVFVTKKKRENLAEVDFPDAMASSGTKYIDKSVLRKFGRIQEPINSQYDIDPYTRPRKIESLKSVGV</sequence>
<evidence type="ECO:0000256" key="3">
    <source>
        <dbReference type="ARBA" id="ARBA00022679"/>
    </source>
</evidence>
<dbReference type="Gene3D" id="3.40.50.150">
    <property type="entry name" value="Vaccinia Virus protein VP39"/>
    <property type="match status" value="1"/>
</dbReference>
<evidence type="ECO:0000256" key="5">
    <source>
        <dbReference type="ARBA" id="ARBA00022842"/>
    </source>
</evidence>
<keyword evidence="3" id="KW-0808">Transferase</keyword>
<dbReference type="InterPro" id="IPR042086">
    <property type="entry name" value="MeTrfase_capping"/>
</dbReference>
<dbReference type="InterPro" id="IPR029063">
    <property type="entry name" value="SAM-dependent_MTases_sf"/>
</dbReference>
<keyword evidence="6" id="KW-0472">Membrane</keyword>
<dbReference type="Gene3D" id="1.10.1200.270">
    <property type="entry name" value="Methyltransferase, alpha-helical capping domain"/>
    <property type="match status" value="1"/>
</dbReference>
<keyword evidence="6" id="KW-1133">Transmembrane helix</keyword>
<reference evidence="7 8" key="1">
    <citation type="journal article" date="2021" name="bioRxiv">
        <title>Chromosome-scale and haplotype-resolved genome assembly of a tetraploid potato cultivar.</title>
        <authorList>
            <person name="Sun H."/>
            <person name="Jiao W.-B."/>
            <person name="Krause K."/>
            <person name="Campoy J.A."/>
            <person name="Goel M."/>
            <person name="Folz-Donahue K."/>
            <person name="Kukat C."/>
            <person name="Huettel B."/>
            <person name="Schneeberger K."/>
        </authorList>
    </citation>
    <scope>NUCLEOTIDE SEQUENCE [LARGE SCALE GENOMIC DNA]</scope>
    <source>
        <strain evidence="7">SolTubOtavaFocal</strain>
        <tissue evidence="7">Leaves</tissue>
    </source>
</reference>
<keyword evidence="8" id="KW-1185">Reference proteome</keyword>
<feature type="transmembrane region" description="Helical" evidence="6">
    <location>
        <begin position="134"/>
        <end position="154"/>
    </location>
</feature>
<evidence type="ECO:0000256" key="4">
    <source>
        <dbReference type="ARBA" id="ARBA00022723"/>
    </source>
</evidence>